<dbReference type="Proteomes" id="UP000255248">
    <property type="component" value="Unassembled WGS sequence"/>
</dbReference>
<sequence>MRDGIATSLLTSVVGYDTSGLEDIRNACSSPQLTATMLALLDENEALEKRVAELAEEIANLKAKALYWDADNTNLLMKTPQTLPMT</sequence>
<keyword evidence="1" id="KW-0175">Coiled coil</keyword>
<proteinExistence type="predicted"/>
<dbReference type="EMBL" id="UFXZ01000004">
    <property type="protein sequence ID" value="STE53359.1"/>
    <property type="molecule type" value="Genomic_DNA"/>
</dbReference>
<protein>
    <submittedName>
        <fullName evidence="2">Uncharacterized protein</fullName>
    </submittedName>
</protein>
<reference evidence="2 3" key="1">
    <citation type="submission" date="2018-06" db="EMBL/GenBank/DDBJ databases">
        <authorList>
            <consortium name="Pathogen Informatics"/>
            <person name="Doyle S."/>
        </authorList>
    </citation>
    <scope>NUCLEOTIDE SEQUENCE [LARGE SCALE GENOMIC DNA]</scope>
    <source>
        <strain evidence="2 3">NCTC12121</strain>
    </source>
</reference>
<evidence type="ECO:0000256" key="1">
    <source>
        <dbReference type="SAM" id="Coils"/>
    </source>
</evidence>
<accession>A0A376J0Z3</accession>
<organism evidence="2 3">
    <name type="scientific">Edwardsiella hoshinae</name>
    <dbReference type="NCBI Taxonomy" id="93378"/>
    <lineage>
        <taxon>Bacteria</taxon>
        <taxon>Pseudomonadati</taxon>
        <taxon>Pseudomonadota</taxon>
        <taxon>Gammaproteobacteria</taxon>
        <taxon>Enterobacterales</taxon>
        <taxon>Hafniaceae</taxon>
        <taxon>Edwardsiella</taxon>
    </lineage>
</organism>
<feature type="coiled-coil region" evidence="1">
    <location>
        <begin position="37"/>
        <end position="64"/>
    </location>
</feature>
<gene>
    <name evidence="2" type="ORF">NCTC12121_03645</name>
</gene>
<evidence type="ECO:0000313" key="2">
    <source>
        <dbReference type="EMBL" id="STE53359.1"/>
    </source>
</evidence>
<evidence type="ECO:0000313" key="3">
    <source>
        <dbReference type="Proteomes" id="UP000255248"/>
    </source>
</evidence>
<name>A0A376J0Z3_9GAMM</name>
<dbReference type="AlphaFoldDB" id="A0A376J0Z3"/>